<evidence type="ECO:0000313" key="3">
    <source>
        <dbReference type="Proteomes" id="UP000613512"/>
    </source>
</evidence>
<dbReference type="Proteomes" id="UP000613512">
    <property type="component" value="Unassembled WGS sequence"/>
</dbReference>
<proteinExistence type="predicted"/>
<organism evidence="2 3">
    <name type="scientific">Ornithinibacillus halotolerans</name>
    <dbReference type="NCBI Taxonomy" id="1274357"/>
    <lineage>
        <taxon>Bacteria</taxon>
        <taxon>Bacillati</taxon>
        <taxon>Bacillota</taxon>
        <taxon>Bacilli</taxon>
        <taxon>Bacillales</taxon>
        <taxon>Bacillaceae</taxon>
        <taxon>Ornithinibacillus</taxon>
    </lineage>
</organism>
<feature type="transmembrane region" description="Helical" evidence="1">
    <location>
        <begin position="77"/>
        <end position="99"/>
    </location>
</feature>
<reference evidence="2" key="1">
    <citation type="journal article" date="2014" name="Int. J. Syst. Evol. Microbiol.">
        <title>Complete genome sequence of Corynebacterium casei LMG S-19264T (=DSM 44701T), isolated from a smear-ripened cheese.</title>
        <authorList>
            <consortium name="US DOE Joint Genome Institute (JGI-PGF)"/>
            <person name="Walter F."/>
            <person name="Albersmeier A."/>
            <person name="Kalinowski J."/>
            <person name="Ruckert C."/>
        </authorList>
    </citation>
    <scope>NUCLEOTIDE SEQUENCE</scope>
    <source>
        <strain evidence="2">CGMCC 1.12408</strain>
    </source>
</reference>
<name>A0A916RZR5_9BACI</name>
<dbReference type="EMBL" id="BMEY01000008">
    <property type="protein sequence ID" value="GGA74935.1"/>
    <property type="molecule type" value="Genomic_DNA"/>
</dbReference>
<comment type="caution">
    <text evidence="2">The sequence shown here is derived from an EMBL/GenBank/DDBJ whole genome shotgun (WGS) entry which is preliminary data.</text>
</comment>
<keyword evidence="1" id="KW-0472">Membrane</keyword>
<feature type="transmembrane region" description="Helical" evidence="1">
    <location>
        <begin position="12"/>
        <end position="28"/>
    </location>
</feature>
<evidence type="ECO:0000256" key="1">
    <source>
        <dbReference type="SAM" id="Phobius"/>
    </source>
</evidence>
<dbReference type="AlphaFoldDB" id="A0A916RZR5"/>
<keyword evidence="1" id="KW-0812">Transmembrane</keyword>
<keyword evidence="1" id="KW-1133">Transmembrane helix</keyword>
<protein>
    <submittedName>
        <fullName evidence="2">Uncharacterized protein</fullName>
    </submittedName>
</protein>
<keyword evidence="3" id="KW-1185">Reference proteome</keyword>
<sequence>MRNIRFSEKLLLLGYCFILLFMIVQDWVPLGTLNDITAIQQEKTKSELINVTLIGVIQITLLISIILLFIGKKYPLFIKLWLIIHPSCIFIGILMSWYIPYLTGIGAAEKVESYTAMFGNTHAFLPVMNGIVPNTLHVLFHIILLLCIIIAIYIAITTPNRENIQRG</sequence>
<gene>
    <name evidence="2" type="ORF">GCM10008025_18310</name>
</gene>
<accession>A0A916RZR5</accession>
<dbReference type="RefSeq" id="WP_188384383.1">
    <property type="nucleotide sequence ID" value="NZ_BMEY01000008.1"/>
</dbReference>
<feature type="transmembrane region" description="Helical" evidence="1">
    <location>
        <begin position="48"/>
        <end position="70"/>
    </location>
</feature>
<reference evidence="2" key="2">
    <citation type="submission" date="2020-09" db="EMBL/GenBank/DDBJ databases">
        <authorList>
            <person name="Sun Q."/>
            <person name="Zhou Y."/>
        </authorList>
    </citation>
    <scope>NUCLEOTIDE SEQUENCE</scope>
    <source>
        <strain evidence="2">CGMCC 1.12408</strain>
    </source>
</reference>
<feature type="transmembrane region" description="Helical" evidence="1">
    <location>
        <begin position="138"/>
        <end position="156"/>
    </location>
</feature>
<evidence type="ECO:0000313" key="2">
    <source>
        <dbReference type="EMBL" id="GGA74935.1"/>
    </source>
</evidence>